<dbReference type="Proteomes" id="UP001278500">
    <property type="component" value="Unassembled WGS sequence"/>
</dbReference>
<proteinExistence type="predicted"/>
<reference evidence="2" key="1">
    <citation type="journal article" date="2023" name="Mol. Phylogenet. Evol.">
        <title>Genome-scale phylogeny and comparative genomics of the fungal order Sordariales.</title>
        <authorList>
            <person name="Hensen N."/>
            <person name="Bonometti L."/>
            <person name="Westerberg I."/>
            <person name="Brannstrom I.O."/>
            <person name="Guillou S."/>
            <person name="Cros-Aarteil S."/>
            <person name="Calhoun S."/>
            <person name="Haridas S."/>
            <person name="Kuo A."/>
            <person name="Mondo S."/>
            <person name="Pangilinan J."/>
            <person name="Riley R."/>
            <person name="LaButti K."/>
            <person name="Andreopoulos B."/>
            <person name="Lipzen A."/>
            <person name="Chen C."/>
            <person name="Yan M."/>
            <person name="Daum C."/>
            <person name="Ng V."/>
            <person name="Clum A."/>
            <person name="Steindorff A."/>
            <person name="Ohm R.A."/>
            <person name="Martin F."/>
            <person name="Silar P."/>
            <person name="Natvig D.O."/>
            <person name="Lalanne C."/>
            <person name="Gautier V."/>
            <person name="Ament-Velasquez S.L."/>
            <person name="Kruys A."/>
            <person name="Hutchinson M.I."/>
            <person name="Powell A.J."/>
            <person name="Barry K."/>
            <person name="Miller A.N."/>
            <person name="Grigoriev I.V."/>
            <person name="Debuchy R."/>
            <person name="Gladieux P."/>
            <person name="Hiltunen Thoren M."/>
            <person name="Johannesson H."/>
        </authorList>
    </citation>
    <scope>NUCLEOTIDE SEQUENCE</scope>
    <source>
        <strain evidence="2">CBS 560.94</strain>
    </source>
</reference>
<dbReference type="EMBL" id="JAUEPP010000010">
    <property type="protein sequence ID" value="KAK3334637.1"/>
    <property type="molecule type" value="Genomic_DNA"/>
</dbReference>
<organism evidence="2 3">
    <name type="scientific">Neurospora tetraspora</name>
    <dbReference type="NCBI Taxonomy" id="94610"/>
    <lineage>
        <taxon>Eukaryota</taxon>
        <taxon>Fungi</taxon>
        <taxon>Dikarya</taxon>
        <taxon>Ascomycota</taxon>
        <taxon>Pezizomycotina</taxon>
        <taxon>Sordariomycetes</taxon>
        <taxon>Sordariomycetidae</taxon>
        <taxon>Sordariales</taxon>
        <taxon>Sordariaceae</taxon>
        <taxon>Neurospora</taxon>
    </lineage>
</organism>
<reference evidence="2" key="2">
    <citation type="submission" date="2023-06" db="EMBL/GenBank/DDBJ databases">
        <authorList>
            <consortium name="Lawrence Berkeley National Laboratory"/>
            <person name="Haridas S."/>
            <person name="Hensen N."/>
            <person name="Bonometti L."/>
            <person name="Westerberg I."/>
            <person name="Brannstrom I.O."/>
            <person name="Guillou S."/>
            <person name="Cros-Aarteil S."/>
            <person name="Calhoun S."/>
            <person name="Kuo A."/>
            <person name="Mondo S."/>
            <person name="Pangilinan J."/>
            <person name="Riley R."/>
            <person name="Labutti K."/>
            <person name="Andreopoulos B."/>
            <person name="Lipzen A."/>
            <person name="Chen C."/>
            <person name="Yanf M."/>
            <person name="Daum C."/>
            <person name="Ng V."/>
            <person name="Clum A."/>
            <person name="Steindorff A."/>
            <person name="Ohm R."/>
            <person name="Martin F."/>
            <person name="Silar P."/>
            <person name="Natvig D."/>
            <person name="Lalanne C."/>
            <person name="Gautier V."/>
            <person name="Ament-Velasquez S.L."/>
            <person name="Kruys A."/>
            <person name="Hutchinson M.I."/>
            <person name="Powell A.J."/>
            <person name="Barry K."/>
            <person name="Miller A.N."/>
            <person name="Grigoriev I.V."/>
            <person name="Debuchy R."/>
            <person name="Gladieux P."/>
            <person name="Thoren M.H."/>
            <person name="Johannesson H."/>
        </authorList>
    </citation>
    <scope>NUCLEOTIDE SEQUENCE</scope>
    <source>
        <strain evidence="2">CBS 560.94</strain>
    </source>
</reference>
<keyword evidence="3" id="KW-1185">Reference proteome</keyword>
<evidence type="ECO:0000313" key="3">
    <source>
        <dbReference type="Proteomes" id="UP001278500"/>
    </source>
</evidence>
<dbReference type="RefSeq" id="XP_062676803.1">
    <property type="nucleotide sequence ID" value="XM_062829974.1"/>
</dbReference>
<evidence type="ECO:0000313" key="2">
    <source>
        <dbReference type="EMBL" id="KAK3334637.1"/>
    </source>
</evidence>
<name>A0AAE0MJD2_9PEZI</name>
<protein>
    <submittedName>
        <fullName evidence="2">Uncharacterized protein</fullName>
    </submittedName>
</protein>
<gene>
    <name evidence="2" type="ORF">B0H65DRAFT_553577</name>
</gene>
<dbReference type="AlphaFoldDB" id="A0AAE0MJD2"/>
<dbReference type="GeneID" id="87867128"/>
<accession>A0AAE0MJD2</accession>
<feature type="region of interest" description="Disordered" evidence="1">
    <location>
        <begin position="1"/>
        <end position="20"/>
    </location>
</feature>
<evidence type="ECO:0000256" key="1">
    <source>
        <dbReference type="SAM" id="MobiDB-lite"/>
    </source>
</evidence>
<comment type="caution">
    <text evidence="2">The sequence shown here is derived from an EMBL/GenBank/DDBJ whole genome shotgun (WGS) entry which is preliminary data.</text>
</comment>
<feature type="region of interest" description="Disordered" evidence="1">
    <location>
        <begin position="448"/>
        <end position="470"/>
    </location>
</feature>
<sequence>MGSPGVASFDDAISPLRQAPPDPTPFTYNLWGLPTRLTVFLLALHLFASVKIILRIDRIPGTTFFSLDQHPDEPHDKQAWVTAGTQPFADARQVSTRSIKSPIATRHTAYEQTRTIHKRAAYERSALIRTVYEPMAGACMTFLCLYTQEHARPIYHCDERFPSNVRMDTTRCHEGAKGVTTDTGNREIEHYQSVTRKNKRRARHRSAEHGKVLIQTQAHTSPRPTPCADEYLCCGFTVNVSTLPRRAPHRGRTLPGFAAVAPVEPREGHAKGSTAYYPVFERPRMNNKEDKTQTSEARMGPKAKGSYYSPDALATMVAMLSSTYTDIVTVTIIPATDLITFTATATLTVSAIKTAQAASSPVSIVPLICKPRNNVIAWQTFTSIPSGTSGALTPTWTLDCNEYLELTELESSTKSHLDAQSTECQDSPAVPVDKRTDAITTLEARKISTSAPQPGRCQEEAQGGGSGWPGDKRVYLGRGSQLYQWRMMSLAGDERICSEREVEKSTIKLPPASQHLNPSTRLPPRYNPYLTRMKLTTHHLLSLFIAIAAAAPIDKRGDDKNVVQGMYLAREKTWVVKVEDEVLFDFSP</sequence>